<dbReference type="RefSeq" id="WP_009127708.1">
    <property type="nucleotide sequence ID" value="NZ_JH992940.1"/>
</dbReference>
<evidence type="ECO:0000313" key="3">
    <source>
        <dbReference type="Proteomes" id="UP000009872"/>
    </source>
</evidence>
<feature type="transmembrane region" description="Helical" evidence="1">
    <location>
        <begin position="341"/>
        <end position="368"/>
    </location>
</feature>
<feature type="transmembrane region" description="Helical" evidence="1">
    <location>
        <begin position="180"/>
        <end position="203"/>
    </location>
</feature>
<feature type="transmembrane region" description="Helical" evidence="1">
    <location>
        <begin position="158"/>
        <end position="173"/>
    </location>
</feature>
<evidence type="ECO:0008006" key="4">
    <source>
        <dbReference type="Google" id="ProtNLM"/>
    </source>
</evidence>
<dbReference type="InterPro" id="IPR049458">
    <property type="entry name" value="EpsG-like"/>
</dbReference>
<dbReference type="AlphaFoldDB" id="K9EPI2"/>
<evidence type="ECO:0000256" key="1">
    <source>
        <dbReference type="SAM" id="Phobius"/>
    </source>
</evidence>
<name>K9EPI2_9BACE</name>
<feature type="transmembrane region" description="Helical" evidence="1">
    <location>
        <begin position="39"/>
        <end position="55"/>
    </location>
</feature>
<dbReference type="STRING" id="742727.HMPREF9447_00479"/>
<feature type="transmembrane region" description="Helical" evidence="1">
    <location>
        <begin position="110"/>
        <end position="127"/>
    </location>
</feature>
<keyword evidence="1" id="KW-0812">Transmembrane</keyword>
<keyword evidence="3" id="KW-1185">Reference proteome</keyword>
<feature type="transmembrane region" description="Helical" evidence="1">
    <location>
        <begin position="261"/>
        <end position="281"/>
    </location>
</feature>
<dbReference type="EMBL" id="ADLF01000001">
    <property type="protein sequence ID" value="EKU92822.1"/>
    <property type="molecule type" value="Genomic_DNA"/>
</dbReference>
<protein>
    <recommendedName>
        <fullName evidence="4">EpsG family protein</fullName>
    </recommendedName>
</protein>
<feature type="transmembrane region" description="Helical" evidence="1">
    <location>
        <begin position="6"/>
        <end position="27"/>
    </location>
</feature>
<dbReference type="Proteomes" id="UP000009872">
    <property type="component" value="Unassembled WGS sequence"/>
</dbReference>
<gene>
    <name evidence="2" type="ORF">HMPREF9447_00479</name>
</gene>
<feature type="transmembrane region" description="Helical" evidence="1">
    <location>
        <begin position="134"/>
        <end position="152"/>
    </location>
</feature>
<dbReference type="HOGENOM" id="CLU_741145_0_0_10"/>
<keyword evidence="1" id="KW-0472">Membrane</keyword>
<dbReference type="Pfam" id="PF14897">
    <property type="entry name" value="EpsG"/>
    <property type="match status" value="1"/>
</dbReference>
<evidence type="ECO:0000313" key="2">
    <source>
        <dbReference type="EMBL" id="EKU92822.1"/>
    </source>
</evidence>
<comment type="caution">
    <text evidence="2">The sequence shown here is derived from an EMBL/GenBank/DDBJ whole genome shotgun (WGS) entry which is preliminary data.</text>
</comment>
<keyword evidence="1" id="KW-1133">Transmembrane helix</keyword>
<proteinExistence type="predicted"/>
<reference evidence="2 3" key="1">
    <citation type="submission" date="2012-09" db="EMBL/GenBank/DDBJ databases">
        <title>The Genome Sequence of Bacteroides oleiciplenus YIT 12058.</title>
        <authorList>
            <consortium name="The Broad Institute Genome Sequencing Platform"/>
            <person name="Earl A."/>
            <person name="Ward D."/>
            <person name="Feldgarden M."/>
            <person name="Gevers D."/>
            <person name="Morotomi M."/>
            <person name="Walker B."/>
            <person name="Young S.K."/>
            <person name="Zeng Q."/>
            <person name="Gargeya S."/>
            <person name="Fitzgerald M."/>
            <person name="Haas B."/>
            <person name="Abouelleil A."/>
            <person name="Alvarado L."/>
            <person name="Arachchi H.M."/>
            <person name="Berlin A.M."/>
            <person name="Chapman S.B."/>
            <person name="Goldberg J."/>
            <person name="Griggs A."/>
            <person name="Gujja S."/>
            <person name="Hansen M."/>
            <person name="Howarth C."/>
            <person name="Imamovic A."/>
            <person name="Larimer J."/>
            <person name="McCowen C."/>
            <person name="Montmayeur A."/>
            <person name="Murphy C."/>
            <person name="Neiman D."/>
            <person name="Pearson M."/>
            <person name="Priest M."/>
            <person name="Roberts A."/>
            <person name="Saif S."/>
            <person name="Shea T."/>
            <person name="Sisk P."/>
            <person name="Sykes S."/>
            <person name="Wortman J."/>
            <person name="Nusbaum C."/>
            <person name="Birren B."/>
        </authorList>
    </citation>
    <scope>NUCLEOTIDE SEQUENCE [LARGE SCALE GENOMIC DNA]</scope>
    <source>
        <strain evidence="2 3">YIT 12058</strain>
    </source>
</reference>
<feature type="transmembrane region" description="Helical" evidence="1">
    <location>
        <begin position="215"/>
        <end position="240"/>
    </location>
</feature>
<feature type="transmembrane region" description="Helical" evidence="1">
    <location>
        <begin position="315"/>
        <end position="334"/>
    </location>
</feature>
<dbReference type="PATRIC" id="fig|742727.4.peg.482"/>
<organism evidence="2 3">
    <name type="scientific">Bacteroides oleiciplenus YIT 12058</name>
    <dbReference type="NCBI Taxonomy" id="742727"/>
    <lineage>
        <taxon>Bacteria</taxon>
        <taxon>Pseudomonadati</taxon>
        <taxon>Bacteroidota</taxon>
        <taxon>Bacteroidia</taxon>
        <taxon>Bacteroidales</taxon>
        <taxon>Bacteroidaceae</taxon>
        <taxon>Bacteroides</taxon>
    </lineage>
</organism>
<accession>K9EPI2</accession>
<sequence>MYLDVTISVYLYLLSYFVSCICCLAYWQYDKQCVPRSKIISLFLLFTTVLPYALLCANRSEYTGYDTENYMIGYWNMKYGMGEITNSGFNYLFRIARYVTYIIFGDNVKIWLFFVAALPIAFVNYVLKKYAKNKVEYAFGCLFFLLYLSPIMMDQSRQFIAVGMTMLAFFYLQQKNTKRFLFWVFVAILFHESCLMLIMFLLLSNKKTVGNRLSAISPIVIVTISIFFIQYFMDLIYLLLPPKFAYIEEQNKTTPGSDGSGLGWLVDVTPMMFAMFIYYKYRKKSNLNNLPLEICALSALPFRLAGYSSYFVMRLSYYGEAVCIMLLLGVLTLMPRYKAIFWTFACLVVFFVHWYVAFVILSGTHAVIPYSFN</sequence>